<keyword evidence="3" id="KW-1185">Reference proteome</keyword>
<dbReference type="OrthoDB" id="2605703at2"/>
<protein>
    <submittedName>
        <fullName evidence="1">Uncharacterized protein</fullName>
    </submittedName>
</protein>
<accession>A0A1B2DYI3</accession>
<dbReference type="EMBL" id="CP016809">
    <property type="protein sequence ID" value="ANY72763.1"/>
    <property type="molecule type" value="Genomic_DNA"/>
</dbReference>
<dbReference type="KEGG" id="pib:BBD41_09260"/>
<evidence type="ECO:0000313" key="2">
    <source>
        <dbReference type="EMBL" id="OOC58661.1"/>
    </source>
</evidence>
<dbReference type="EMBL" id="MRVI01000002">
    <property type="protein sequence ID" value="OOC58661.1"/>
    <property type="molecule type" value="Genomic_DNA"/>
</dbReference>
<proteinExistence type="predicted"/>
<name>A0A1B2DYI3_9BACL</name>
<evidence type="ECO:0000313" key="1">
    <source>
        <dbReference type="EMBL" id="ANY72763.1"/>
    </source>
</evidence>
<sequence>MAVLQDMREPGTWVEFIFISRIPGEDEGCRLQFKFCKAGQLVYDLEFGWTNITIRNYIKVTSHFPVEPLHSMPSKGLFMSFEKHLYQLDWEETGSEGCYRLRFLGSDQDFTLAVHEESVRSFGMAFSKEWEHAPSTVL</sequence>
<organism evidence="1">
    <name type="scientific">Paenibacillus ihbetae</name>
    <dbReference type="NCBI Taxonomy" id="1870820"/>
    <lineage>
        <taxon>Bacteria</taxon>
        <taxon>Bacillati</taxon>
        <taxon>Bacillota</taxon>
        <taxon>Bacilli</taxon>
        <taxon>Bacillales</taxon>
        <taxon>Paenibacillaceae</taxon>
        <taxon>Paenibacillus</taxon>
    </lineage>
</organism>
<evidence type="ECO:0000313" key="3">
    <source>
        <dbReference type="Proteomes" id="UP000189059"/>
    </source>
</evidence>
<reference evidence="2 3" key="2">
    <citation type="submission" date="2016-12" db="EMBL/GenBank/DDBJ databases">
        <title>Genome sequencing and description of Paenibacillus sp. nov. from high altitude lake in the Indian Trans- Himalayas.</title>
        <authorList>
            <person name="Kiran S."/>
            <person name="Swarnkar M.K."/>
            <person name="Rana A."/>
            <person name="Tewari R."/>
            <person name="Gulati A."/>
        </authorList>
    </citation>
    <scope>NUCLEOTIDE SEQUENCE [LARGE SCALE GENOMIC DNA]</scope>
    <source>
        <strain evidence="2 3">IHBB 9951</strain>
    </source>
</reference>
<dbReference type="Proteomes" id="UP000189059">
    <property type="component" value="Unassembled WGS sequence"/>
</dbReference>
<gene>
    <name evidence="2" type="ORF">BBD40_23490</name>
    <name evidence="1" type="ORF">BBD41_09260</name>
</gene>
<reference evidence="1" key="1">
    <citation type="submission" date="2016-08" db="EMBL/GenBank/DDBJ databases">
        <title>Complete Genome Seqeunce of Paenibacillus sp. nov. IHBB 9852 from high altitute lake of Indian trans-Himalayas.</title>
        <authorList>
            <person name="Kiran S."/>
            <person name="Swarnkar M.K."/>
            <person name="Rana A."/>
            <person name="Tewari R."/>
            <person name="Gulati A."/>
        </authorList>
    </citation>
    <scope>NUCLEOTIDE SEQUENCE [LARGE SCALE GENOMIC DNA]</scope>
    <source>
        <strain evidence="1">IHBB 9852</strain>
    </source>
</reference>
<dbReference type="AlphaFoldDB" id="A0A1B2DYI3"/>